<keyword evidence="2" id="KW-0238">DNA-binding</keyword>
<dbReference type="GO" id="GO:0003677">
    <property type="term" value="F:DNA binding"/>
    <property type="evidence" value="ECO:0007669"/>
    <property type="project" value="UniProtKB-KW"/>
</dbReference>
<dbReference type="InterPro" id="IPR039422">
    <property type="entry name" value="MarR/SlyA-like"/>
</dbReference>
<evidence type="ECO:0000256" key="2">
    <source>
        <dbReference type="ARBA" id="ARBA00023125"/>
    </source>
</evidence>
<evidence type="ECO:0000313" key="6">
    <source>
        <dbReference type="Proteomes" id="UP001165124"/>
    </source>
</evidence>
<protein>
    <submittedName>
        <fullName evidence="5">MarR family transcriptional regulator</fullName>
    </submittedName>
</protein>
<dbReference type="InterPro" id="IPR036390">
    <property type="entry name" value="WH_DNA-bd_sf"/>
</dbReference>
<dbReference type="PROSITE" id="PS01117">
    <property type="entry name" value="HTH_MARR_1"/>
    <property type="match status" value="1"/>
</dbReference>
<dbReference type="Pfam" id="PF01047">
    <property type="entry name" value="MarR"/>
    <property type="match status" value="1"/>
</dbReference>
<dbReference type="Gene3D" id="1.10.10.10">
    <property type="entry name" value="Winged helix-like DNA-binding domain superfamily/Winged helix DNA-binding domain"/>
    <property type="match status" value="1"/>
</dbReference>
<name>A0A9W6PV48_9ACTN</name>
<proteinExistence type="predicted"/>
<evidence type="ECO:0000256" key="1">
    <source>
        <dbReference type="ARBA" id="ARBA00023015"/>
    </source>
</evidence>
<dbReference type="InterPro" id="IPR036388">
    <property type="entry name" value="WH-like_DNA-bd_sf"/>
</dbReference>
<organism evidence="5 6">
    <name type="scientific">Actinomadura rubrobrunea</name>
    <dbReference type="NCBI Taxonomy" id="115335"/>
    <lineage>
        <taxon>Bacteria</taxon>
        <taxon>Bacillati</taxon>
        <taxon>Actinomycetota</taxon>
        <taxon>Actinomycetes</taxon>
        <taxon>Streptosporangiales</taxon>
        <taxon>Thermomonosporaceae</taxon>
        <taxon>Actinomadura</taxon>
    </lineage>
</organism>
<dbReference type="Proteomes" id="UP001165124">
    <property type="component" value="Unassembled WGS sequence"/>
</dbReference>
<dbReference type="PANTHER" id="PTHR33164:SF101">
    <property type="entry name" value="TRANSCRIPTIONAL REPRESSOR MPRA"/>
    <property type="match status" value="1"/>
</dbReference>
<sequence length="171" mass="18798">MDDPLVSGVQERWAERGLPGTPWPFMAMCSVARLHHLLTKALEAELERLDLGRTGYFLLTMLALTAEGRARLGTLSRLMMIHPTTVKLAVDQLEAAGLVSRRPHPTDRRATLVFITETGRERAAAANRALESPDGALGAFAGRHREIFEALQPARLAAGDAEMVQDDMNRT</sequence>
<evidence type="ECO:0000259" key="4">
    <source>
        <dbReference type="PROSITE" id="PS50995"/>
    </source>
</evidence>
<gene>
    <name evidence="5" type="primary">marR</name>
    <name evidence="5" type="ORF">Arub01_17470</name>
</gene>
<dbReference type="PROSITE" id="PS50995">
    <property type="entry name" value="HTH_MARR_2"/>
    <property type="match status" value="1"/>
</dbReference>
<evidence type="ECO:0000313" key="5">
    <source>
        <dbReference type="EMBL" id="GLW63503.1"/>
    </source>
</evidence>
<dbReference type="InterPro" id="IPR000835">
    <property type="entry name" value="HTH_MarR-typ"/>
</dbReference>
<dbReference type="SMART" id="SM00347">
    <property type="entry name" value="HTH_MARR"/>
    <property type="match status" value="1"/>
</dbReference>
<keyword evidence="3" id="KW-0804">Transcription</keyword>
<comment type="caution">
    <text evidence="5">The sequence shown here is derived from an EMBL/GenBank/DDBJ whole genome shotgun (WGS) entry which is preliminary data.</text>
</comment>
<evidence type="ECO:0000256" key="3">
    <source>
        <dbReference type="ARBA" id="ARBA00023163"/>
    </source>
</evidence>
<dbReference type="GO" id="GO:0006950">
    <property type="term" value="P:response to stress"/>
    <property type="evidence" value="ECO:0007669"/>
    <property type="project" value="TreeGrafter"/>
</dbReference>
<dbReference type="GO" id="GO:0003700">
    <property type="term" value="F:DNA-binding transcription factor activity"/>
    <property type="evidence" value="ECO:0007669"/>
    <property type="project" value="InterPro"/>
</dbReference>
<dbReference type="AlphaFoldDB" id="A0A9W6PV48"/>
<keyword evidence="6" id="KW-1185">Reference proteome</keyword>
<reference evidence="5" key="1">
    <citation type="submission" date="2023-02" db="EMBL/GenBank/DDBJ databases">
        <title>Actinomadura rubrobrunea NBRC 14622.</title>
        <authorList>
            <person name="Ichikawa N."/>
            <person name="Sato H."/>
            <person name="Tonouchi N."/>
        </authorList>
    </citation>
    <scope>NUCLEOTIDE SEQUENCE</scope>
    <source>
        <strain evidence="5">NBRC 14622</strain>
    </source>
</reference>
<dbReference type="InterPro" id="IPR023187">
    <property type="entry name" value="Tscrpt_reg_MarR-type_CS"/>
</dbReference>
<accession>A0A9W6PV48</accession>
<feature type="domain" description="HTH marR-type" evidence="4">
    <location>
        <begin position="1"/>
        <end position="171"/>
    </location>
</feature>
<dbReference type="SUPFAM" id="SSF46785">
    <property type="entry name" value="Winged helix' DNA-binding domain"/>
    <property type="match status" value="1"/>
</dbReference>
<keyword evidence="1" id="KW-0805">Transcription regulation</keyword>
<dbReference type="EMBL" id="BSRZ01000003">
    <property type="protein sequence ID" value="GLW63503.1"/>
    <property type="molecule type" value="Genomic_DNA"/>
</dbReference>
<dbReference type="PANTHER" id="PTHR33164">
    <property type="entry name" value="TRANSCRIPTIONAL REGULATOR, MARR FAMILY"/>
    <property type="match status" value="1"/>
</dbReference>